<dbReference type="AlphaFoldDB" id="A0A1H6V084"/>
<gene>
    <name evidence="2" type="ORF">SAMN04244579_02667</name>
</gene>
<protein>
    <submittedName>
        <fullName evidence="2">Uncharacterized protein</fullName>
    </submittedName>
</protein>
<evidence type="ECO:0000313" key="2">
    <source>
        <dbReference type="EMBL" id="SEI97948.1"/>
    </source>
</evidence>
<evidence type="ECO:0000256" key="1">
    <source>
        <dbReference type="SAM" id="MobiDB-lite"/>
    </source>
</evidence>
<dbReference type="EMBL" id="FNYO01000030">
    <property type="protein sequence ID" value="SEI97948.1"/>
    <property type="molecule type" value="Genomic_DNA"/>
</dbReference>
<evidence type="ECO:0000313" key="3">
    <source>
        <dbReference type="Proteomes" id="UP000199005"/>
    </source>
</evidence>
<dbReference type="RefSeq" id="WP_090900112.1">
    <property type="nucleotide sequence ID" value="NZ_FNYO01000030.1"/>
</dbReference>
<accession>A0A1H6V084</accession>
<feature type="region of interest" description="Disordered" evidence="1">
    <location>
        <begin position="91"/>
        <end position="124"/>
    </location>
</feature>
<proteinExistence type="predicted"/>
<reference evidence="2 3" key="1">
    <citation type="submission" date="2016-10" db="EMBL/GenBank/DDBJ databases">
        <authorList>
            <person name="de Groot N.N."/>
        </authorList>
    </citation>
    <scope>NUCLEOTIDE SEQUENCE [LARGE SCALE GENOMIC DNA]</scope>
    <source>
        <strain evidence="2 3">DSM 1041</strain>
    </source>
</reference>
<dbReference type="Proteomes" id="UP000199005">
    <property type="component" value="Unassembled WGS sequence"/>
</dbReference>
<sequence length="124" mass="14688">MSLDAYTDQQLMDELLNRRLERENEQPIEYCEDCQHFKTWTKPIRRSWNDIRRTCGDVPDDYNPCILGHTMCFKMPEGWEDLHEGGYYRRSCSDRKEIPPPEPTKPAPDQEPARGFPGWTPRTV</sequence>
<dbReference type="STRING" id="170623.SAMN04244579_02667"/>
<name>A0A1H6V084_9GAMM</name>
<organism evidence="2 3">
    <name type="scientific">Azotobacter beijerinckii</name>
    <dbReference type="NCBI Taxonomy" id="170623"/>
    <lineage>
        <taxon>Bacteria</taxon>
        <taxon>Pseudomonadati</taxon>
        <taxon>Pseudomonadota</taxon>
        <taxon>Gammaproteobacteria</taxon>
        <taxon>Pseudomonadales</taxon>
        <taxon>Pseudomonadaceae</taxon>
        <taxon>Azotobacter</taxon>
    </lineage>
</organism>